<evidence type="ECO:0000313" key="2">
    <source>
        <dbReference type="EMBL" id="GLR87907.1"/>
    </source>
</evidence>
<feature type="transmembrane region" description="Helical" evidence="1">
    <location>
        <begin position="36"/>
        <end position="60"/>
    </location>
</feature>
<keyword evidence="1" id="KW-0812">Transmembrane</keyword>
<evidence type="ECO:0000256" key="1">
    <source>
        <dbReference type="SAM" id="Phobius"/>
    </source>
</evidence>
<reference evidence="3" key="1">
    <citation type="journal article" date="2019" name="Int. J. Syst. Evol. Microbiol.">
        <title>The Global Catalogue of Microorganisms (GCM) 10K type strain sequencing project: providing services to taxonomists for standard genome sequencing and annotation.</title>
        <authorList>
            <consortium name="The Broad Institute Genomics Platform"/>
            <consortium name="The Broad Institute Genome Sequencing Center for Infectious Disease"/>
            <person name="Wu L."/>
            <person name="Ma J."/>
        </authorList>
    </citation>
    <scope>NUCLEOTIDE SEQUENCE [LARGE SCALE GENOMIC DNA]</scope>
    <source>
        <strain evidence="3">NBRC 102520</strain>
    </source>
</reference>
<keyword evidence="3" id="KW-1185">Reference proteome</keyword>
<sequence>MTSNLCAELESCMTTETAIPEPTPEQAALFARVRRMMLIAGLTTALAICAVLIAVGYRLFKSEGRAPEQASGVTATLPKGARIVSTSVAGDRLVITLDVAGVTEIRTFDAHTLRPAGRLKFANEP</sequence>
<dbReference type="Proteomes" id="UP001156905">
    <property type="component" value="Unassembled WGS sequence"/>
</dbReference>
<gene>
    <name evidence="2" type="ORF">GCM10007857_46190</name>
</gene>
<evidence type="ECO:0008006" key="4">
    <source>
        <dbReference type="Google" id="ProtNLM"/>
    </source>
</evidence>
<organism evidence="2 3">
    <name type="scientific">Bradyrhizobium iriomotense</name>
    <dbReference type="NCBI Taxonomy" id="441950"/>
    <lineage>
        <taxon>Bacteria</taxon>
        <taxon>Pseudomonadati</taxon>
        <taxon>Pseudomonadota</taxon>
        <taxon>Alphaproteobacteria</taxon>
        <taxon>Hyphomicrobiales</taxon>
        <taxon>Nitrobacteraceae</taxon>
        <taxon>Bradyrhizobium</taxon>
    </lineage>
</organism>
<accession>A0ABQ6B0D8</accession>
<evidence type="ECO:0000313" key="3">
    <source>
        <dbReference type="Proteomes" id="UP001156905"/>
    </source>
</evidence>
<name>A0ABQ6B0D8_9BRAD</name>
<keyword evidence="1" id="KW-0472">Membrane</keyword>
<comment type="caution">
    <text evidence="2">The sequence shown here is derived from an EMBL/GenBank/DDBJ whole genome shotgun (WGS) entry which is preliminary data.</text>
</comment>
<proteinExistence type="predicted"/>
<dbReference type="EMBL" id="BSOW01000016">
    <property type="protein sequence ID" value="GLR87907.1"/>
    <property type="molecule type" value="Genomic_DNA"/>
</dbReference>
<keyword evidence="1" id="KW-1133">Transmembrane helix</keyword>
<protein>
    <recommendedName>
        <fullName evidence="4">Fimbrial protein</fullName>
    </recommendedName>
</protein>